<sequence>MDRKAIDPQSIRNVTMVGDPAETARIGRRLCGGAGETGTFHWVKHGVEYAIHLTELSPAAPPTQLQRVIRTAEGVIAIIDAGARRNTRLDTVLRIADDHQVARLCLITGLDHPAADFDHCLRALAGIRGAVPVALQLPIGAGPEFAGVIDLLGMWALEPMGVEFYGDHWALAQRSYSDLVATVLESEAGDTRSGSPAADRRASTRLPARLRRRTHLGDLVPVLCDGSLWSDDITALLDAVVGYLPSPLEVCQPEHVLDN</sequence>
<dbReference type="PANTHER" id="PTHR43261">
    <property type="entry name" value="TRANSLATION ELONGATION FACTOR G-RELATED"/>
    <property type="match status" value="1"/>
</dbReference>
<reference evidence="4 5" key="1">
    <citation type="submission" date="2020-04" db="EMBL/GenBank/DDBJ databases">
        <title>MicrobeNet Type strains.</title>
        <authorList>
            <person name="Nicholson A.C."/>
        </authorList>
    </citation>
    <scope>NUCLEOTIDE SEQUENCE [LARGE SCALE GENOMIC DNA]</scope>
    <source>
        <strain evidence="4 5">JCM 12354</strain>
    </source>
</reference>
<name>A0A846XY20_9NOCA</name>
<dbReference type="SUPFAM" id="SSF52540">
    <property type="entry name" value="P-loop containing nucleoside triphosphate hydrolases"/>
    <property type="match status" value="1"/>
</dbReference>
<evidence type="ECO:0008006" key="6">
    <source>
        <dbReference type="Google" id="ProtNLM"/>
    </source>
</evidence>
<dbReference type="Proteomes" id="UP000565711">
    <property type="component" value="Unassembled WGS sequence"/>
</dbReference>
<dbReference type="Gene3D" id="3.40.50.300">
    <property type="entry name" value="P-loop containing nucleotide triphosphate hydrolases"/>
    <property type="match status" value="2"/>
</dbReference>
<organism evidence="4 5">
    <name type="scientific">Nocardia vermiculata</name>
    <dbReference type="NCBI Taxonomy" id="257274"/>
    <lineage>
        <taxon>Bacteria</taxon>
        <taxon>Bacillati</taxon>
        <taxon>Actinomycetota</taxon>
        <taxon>Actinomycetes</taxon>
        <taxon>Mycobacteriales</taxon>
        <taxon>Nocardiaceae</taxon>
        <taxon>Nocardia</taxon>
    </lineage>
</organism>
<comment type="caution">
    <text evidence="4">The sequence shown here is derived from an EMBL/GenBank/DDBJ whole genome shotgun (WGS) entry which is preliminary data.</text>
</comment>
<evidence type="ECO:0000256" key="3">
    <source>
        <dbReference type="ARBA" id="ARBA00023134"/>
    </source>
</evidence>
<protein>
    <recommendedName>
        <fullName evidence="6">Tr-type G domain-containing protein</fullName>
    </recommendedName>
</protein>
<dbReference type="GO" id="GO:0032790">
    <property type="term" value="P:ribosome disassembly"/>
    <property type="evidence" value="ECO:0007669"/>
    <property type="project" value="TreeGrafter"/>
</dbReference>
<dbReference type="AlphaFoldDB" id="A0A846XY20"/>
<evidence type="ECO:0000313" key="5">
    <source>
        <dbReference type="Proteomes" id="UP000565711"/>
    </source>
</evidence>
<dbReference type="EMBL" id="JAAXOP010000007">
    <property type="protein sequence ID" value="NKY51507.1"/>
    <property type="molecule type" value="Genomic_DNA"/>
</dbReference>
<keyword evidence="5" id="KW-1185">Reference proteome</keyword>
<keyword evidence="1" id="KW-0547">Nucleotide-binding</keyword>
<evidence type="ECO:0000256" key="2">
    <source>
        <dbReference type="ARBA" id="ARBA00022917"/>
    </source>
</evidence>
<dbReference type="PANTHER" id="PTHR43261:SF1">
    <property type="entry name" value="RIBOSOME-RELEASING FACTOR 2, MITOCHONDRIAL"/>
    <property type="match status" value="1"/>
</dbReference>
<dbReference type="GO" id="GO:0006412">
    <property type="term" value="P:translation"/>
    <property type="evidence" value="ECO:0007669"/>
    <property type="project" value="UniProtKB-KW"/>
</dbReference>
<dbReference type="InterPro" id="IPR027417">
    <property type="entry name" value="P-loop_NTPase"/>
</dbReference>
<evidence type="ECO:0000313" key="4">
    <source>
        <dbReference type="EMBL" id="NKY51507.1"/>
    </source>
</evidence>
<dbReference type="GO" id="GO:0005525">
    <property type="term" value="F:GTP binding"/>
    <property type="evidence" value="ECO:0007669"/>
    <property type="project" value="UniProtKB-KW"/>
</dbReference>
<proteinExistence type="predicted"/>
<keyword evidence="2" id="KW-0648">Protein biosynthesis</keyword>
<keyword evidence="3" id="KW-0342">GTP-binding</keyword>
<gene>
    <name evidence="4" type="ORF">HGA08_14880</name>
</gene>
<accession>A0A846XY20</accession>
<evidence type="ECO:0000256" key="1">
    <source>
        <dbReference type="ARBA" id="ARBA00022741"/>
    </source>
</evidence>